<evidence type="ECO:0000256" key="4">
    <source>
        <dbReference type="ARBA" id="ARBA00022840"/>
    </source>
</evidence>
<dbReference type="PANTHER" id="PTHR24221">
    <property type="entry name" value="ATP-BINDING CASSETTE SUB-FAMILY B"/>
    <property type="match status" value="1"/>
</dbReference>
<dbReference type="InterPro" id="IPR027417">
    <property type="entry name" value="P-loop_NTPase"/>
</dbReference>
<feature type="transmembrane region" description="Helical" evidence="7">
    <location>
        <begin position="154"/>
        <end position="176"/>
    </location>
</feature>
<dbReference type="PROSITE" id="PS50893">
    <property type="entry name" value="ABC_TRANSPORTER_2"/>
    <property type="match status" value="1"/>
</dbReference>
<keyword evidence="11" id="KW-1185">Reference proteome</keyword>
<comment type="subcellular location">
    <subcellularLocation>
        <location evidence="1">Cell membrane</location>
        <topology evidence="1">Multi-pass membrane protein</topology>
    </subcellularLocation>
</comment>
<feature type="domain" description="ABC transporter" evidence="8">
    <location>
        <begin position="327"/>
        <end position="553"/>
    </location>
</feature>
<dbReference type="EMBL" id="JAVHUY010000015">
    <property type="protein sequence ID" value="MDQ7906433.1"/>
    <property type="molecule type" value="Genomic_DNA"/>
</dbReference>
<dbReference type="Proteomes" id="UP001230908">
    <property type="component" value="Unassembled WGS sequence"/>
</dbReference>
<keyword evidence="5 7" id="KW-1133">Transmembrane helix</keyword>
<name>A0ABU0ZH95_9ACTN</name>
<dbReference type="CDD" id="cd03228">
    <property type="entry name" value="ABCC_MRP_Like"/>
    <property type="match status" value="1"/>
</dbReference>
<keyword evidence="3" id="KW-0547">Nucleotide-binding</keyword>
<dbReference type="RefSeq" id="WP_308713703.1">
    <property type="nucleotide sequence ID" value="NZ_JAVHUY010000015.1"/>
</dbReference>
<evidence type="ECO:0000256" key="5">
    <source>
        <dbReference type="ARBA" id="ARBA00022989"/>
    </source>
</evidence>
<dbReference type="PANTHER" id="PTHR24221:SF654">
    <property type="entry name" value="ATP-BINDING CASSETTE SUB-FAMILY B MEMBER 6"/>
    <property type="match status" value="1"/>
</dbReference>
<dbReference type="Gene3D" id="1.20.1560.10">
    <property type="entry name" value="ABC transporter type 1, transmembrane domain"/>
    <property type="match status" value="1"/>
</dbReference>
<gene>
    <name evidence="10" type="ORF">RB614_18110</name>
</gene>
<dbReference type="InterPro" id="IPR017871">
    <property type="entry name" value="ABC_transporter-like_CS"/>
</dbReference>
<accession>A0ABU0ZH95</accession>
<evidence type="ECO:0000313" key="10">
    <source>
        <dbReference type="EMBL" id="MDQ7906433.1"/>
    </source>
</evidence>
<evidence type="ECO:0000313" key="11">
    <source>
        <dbReference type="Proteomes" id="UP001230908"/>
    </source>
</evidence>
<dbReference type="InterPro" id="IPR011527">
    <property type="entry name" value="ABC1_TM_dom"/>
</dbReference>
<evidence type="ECO:0000256" key="3">
    <source>
        <dbReference type="ARBA" id="ARBA00022741"/>
    </source>
</evidence>
<reference evidence="10 11" key="1">
    <citation type="submission" date="2023-08" db="EMBL/GenBank/DDBJ databases">
        <title>Phytohabitans sansha sp. nov., isolated from marine sediment.</title>
        <authorList>
            <person name="Zhao Y."/>
            <person name="Yi K."/>
        </authorList>
    </citation>
    <scope>NUCLEOTIDE SEQUENCE [LARGE SCALE GENOMIC DNA]</scope>
    <source>
        <strain evidence="10 11">ZYX-F-186</strain>
    </source>
</reference>
<evidence type="ECO:0000259" key="8">
    <source>
        <dbReference type="PROSITE" id="PS50893"/>
    </source>
</evidence>
<keyword evidence="4 10" id="KW-0067">ATP-binding</keyword>
<keyword evidence="2 7" id="KW-0812">Transmembrane</keyword>
<dbReference type="SUPFAM" id="SSF52540">
    <property type="entry name" value="P-loop containing nucleoside triphosphate hydrolases"/>
    <property type="match status" value="1"/>
</dbReference>
<dbReference type="InterPro" id="IPR003593">
    <property type="entry name" value="AAA+_ATPase"/>
</dbReference>
<keyword evidence="6 7" id="KW-0472">Membrane</keyword>
<dbReference type="PROSITE" id="PS50929">
    <property type="entry name" value="ABC_TM1F"/>
    <property type="match status" value="1"/>
</dbReference>
<evidence type="ECO:0000256" key="7">
    <source>
        <dbReference type="SAM" id="Phobius"/>
    </source>
</evidence>
<dbReference type="SMART" id="SM00382">
    <property type="entry name" value="AAA"/>
    <property type="match status" value="1"/>
</dbReference>
<evidence type="ECO:0000256" key="2">
    <source>
        <dbReference type="ARBA" id="ARBA00022692"/>
    </source>
</evidence>
<evidence type="ECO:0000259" key="9">
    <source>
        <dbReference type="PROSITE" id="PS50929"/>
    </source>
</evidence>
<sequence length="563" mass="57297">MNPVLRYAVAGLRRRPALALAAWSVPEALPSALLGLAVARAVDDGFLAGRPRVGLAWLGALLLCGLAGAVGARQVFRALGDLVEPVRDDLVRRVVTGALRAGAAGRADDGAVARLTRQVEIVRDTYAGLIVVCRGFLVTVAGAAAGLLSVAPLVALLILPPFALGCAMFVATLGVAAGRYRAAVRADERLAATAGTVLAATRDIAARGAEEHAAAMVAGPVAEQAAAERALAGVAALRTLCFAVGGWVPLLAVLAAGPWLVGRGVTAGAVLGGLTYVLFGLQPALSRLFAGLGGSGLRFVVTLGRVLEATDRPAPPPRPATPRGYAVALRGVTFGYGRHAEPVLRALDLDLPEGDHLAVVGPSGIGKSTLAGLVCGLLEPGAGTVLVGGCPAVEVPERARVLIPQEAYAFAGSLRDNLSYLHPSAPDARVAAAVEAVGAAPLVTRLGGLDATLRPAELSAGERQLLALARAYLSPAPVAVLDEATCHLDPAAERVAEEAFAARPGTLVVIAHRISSAFRARRVLVLDGTGATLGGHETLLASSPLYRELVGHWTAAGTPTPTP</sequence>
<organism evidence="10 11">
    <name type="scientific">Phytohabitans maris</name>
    <dbReference type="NCBI Taxonomy" id="3071409"/>
    <lineage>
        <taxon>Bacteria</taxon>
        <taxon>Bacillati</taxon>
        <taxon>Actinomycetota</taxon>
        <taxon>Actinomycetes</taxon>
        <taxon>Micromonosporales</taxon>
        <taxon>Micromonosporaceae</taxon>
    </lineage>
</organism>
<dbReference type="InterPro" id="IPR036640">
    <property type="entry name" value="ABC1_TM_sf"/>
</dbReference>
<evidence type="ECO:0000256" key="1">
    <source>
        <dbReference type="ARBA" id="ARBA00004651"/>
    </source>
</evidence>
<dbReference type="InterPro" id="IPR003439">
    <property type="entry name" value="ABC_transporter-like_ATP-bd"/>
</dbReference>
<dbReference type="Pfam" id="PF00005">
    <property type="entry name" value="ABC_tran"/>
    <property type="match status" value="1"/>
</dbReference>
<dbReference type="PROSITE" id="PS00211">
    <property type="entry name" value="ABC_TRANSPORTER_1"/>
    <property type="match status" value="1"/>
</dbReference>
<feature type="domain" description="ABC transmembrane type-1" evidence="9">
    <location>
        <begin position="31"/>
        <end position="283"/>
    </location>
</feature>
<proteinExistence type="predicted"/>
<dbReference type="SUPFAM" id="SSF90123">
    <property type="entry name" value="ABC transporter transmembrane region"/>
    <property type="match status" value="1"/>
</dbReference>
<comment type="caution">
    <text evidence="10">The sequence shown here is derived from an EMBL/GenBank/DDBJ whole genome shotgun (WGS) entry which is preliminary data.</text>
</comment>
<dbReference type="Gene3D" id="3.40.50.300">
    <property type="entry name" value="P-loop containing nucleotide triphosphate hydrolases"/>
    <property type="match status" value="1"/>
</dbReference>
<feature type="transmembrane region" description="Helical" evidence="7">
    <location>
        <begin position="239"/>
        <end position="261"/>
    </location>
</feature>
<feature type="transmembrane region" description="Helical" evidence="7">
    <location>
        <begin position="54"/>
        <end position="72"/>
    </location>
</feature>
<protein>
    <submittedName>
        <fullName evidence="10">ABC transporter ATP-binding protein</fullName>
    </submittedName>
</protein>
<dbReference type="GO" id="GO:0005524">
    <property type="term" value="F:ATP binding"/>
    <property type="evidence" value="ECO:0007669"/>
    <property type="project" value="UniProtKB-KW"/>
</dbReference>
<feature type="transmembrane region" description="Helical" evidence="7">
    <location>
        <begin position="126"/>
        <end position="148"/>
    </location>
</feature>
<dbReference type="InterPro" id="IPR039421">
    <property type="entry name" value="Type_1_exporter"/>
</dbReference>
<evidence type="ECO:0000256" key="6">
    <source>
        <dbReference type="ARBA" id="ARBA00023136"/>
    </source>
</evidence>